<dbReference type="EC" id="7.1.1.2" evidence="3 16"/>
<comment type="similarity">
    <text evidence="2 16">Belongs to the complex I subunit 4L family.</text>
</comment>
<evidence type="ECO:0000256" key="11">
    <source>
        <dbReference type="ARBA" id="ARBA00023027"/>
    </source>
</evidence>
<evidence type="ECO:0000313" key="17">
    <source>
        <dbReference type="EMBL" id="UGS80356.1"/>
    </source>
</evidence>
<dbReference type="GO" id="GO:0016651">
    <property type="term" value="F:oxidoreductase activity, acting on NAD(P)H"/>
    <property type="evidence" value="ECO:0007669"/>
    <property type="project" value="InterPro"/>
</dbReference>
<keyword evidence="14 16" id="KW-0472">Membrane</keyword>
<geneLocation type="mitochondrion" evidence="17"/>
<evidence type="ECO:0000256" key="12">
    <source>
        <dbReference type="ARBA" id="ARBA00023075"/>
    </source>
</evidence>
<gene>
    <name evidence="17" type="primary">ND4L</name>
</gene>
<keyword evidence="12 16" id="KW-0830">Ubiquinone</keyword>
<keyword evidence="11 16" id="KW-0520">NAD</keyword>
<name>A0A8K1ZFQ6_9NEOP</name>
<evidence type="ECO:0000256" key="5">
    <source>
        <dbReference type="ARBA" id="ARBA00022448"/>
    </source>
</evidence>
<evidence type="ECO:0000256" key="7">
    <source>
        <dbReference type="ARBA" id="ARBA00022692"/>
    </source>
</evidence>
<evidence type="ECO:0000256" key="9">
    <source>
        <dbReference type="ARBA" id="ARBA00022982"/>
    </source>
</evidence>
<accession>A0A8K1ZFQ6</accession>
<evidence type="ECO:0000256" key="2">
    <source>
        <dbReference type="ARBA" id="ARBA00010519"/>
    </source>
</evidence>
<feature type="transmembrane region" description="Helical" evidence="16">
    <location>
        <begin position="29"/>
        <end position="51"/>
    </location>
</feature>
<reference evidence="17" key="1">
    <citation type="submission" date="2021-05" db="EMBL/GenBank/DDBJ databases">
        <title>Mitochondrial genomes within bark lice (Insecta: Psocodea: Psocomorpha) reveal novel gene rearrangements containing phylogenetic signal.</title>
        <authorList>
            <person name="Saenz Manchola O.F."/>
            <person name="Virrueta Herrera S."/>
            <person name="D'alessio L.M."/>
            <person name="Yoshizawa K."/>
            <person name="Garcia Aldrete A.N."/>
            <person name="Johnson K.P."/>
        </authorList>
    </citation>
    <scope>NUCLEOTIDE SEQUENCE</scope>
</reference>
<evidence type="ECO:0000256" key="8">
    <source>
        <dbReference type="ARBA" id="ARBA00022967"/>
    </source>
</evidence>
<dbReference type="GO" id="GO:0008137">
    <property type="term" value="F:NADH dehydrogenase (ubiquinone) activity"/>
    <property type="evidence" value="ECO:0007669"/>
    <property type="project" value="UniProtKB-EC"/>
</dbReference>
<comment type="catalytic activity">
    <reaction evidence="15 16">
        <text>a ubiquinone + NADH + 5 H(+)(in) = a ubiquinol + NAD(+) + 4 H(+)(out)</text>
        <dbReference type="Rhea" id="RHEA:29091"/>
        <dbReference type="Rhea" id="RHEA-COMP:9565"/>
        <dbReference type="Rhea" id="RHEA-COMP:9566"/>
        <dbReference type="ChEBI" id="CHEBI:15378"/>
        <dbReference type="ChEBI" id="CHEBI:16389"/>
        <dbReference type="ChEBI" id="CHEBI:17976"/>
        <dbReference type="ChEBI" id="CHEBI:57540"/>
        <dbReference type="ChEBI" id="CHEBI:57945"/>
        <dbReference type="EC" id="7.1.1.2"/>
    </reaction>
</comment>
<dbReference type="EMBL" id="MZ274196">
    <property type="protein sequence ID" value="UGS80356.1"/>
    <property type="molecule type" value="Genomic_DNA"/>
</dbReference>
<comment type="function">
    <text evidence="16">Core subunit of the mitochondrial membrane respiratory chain NADH dehydrogenase (Complex I) which catalyzes electron transfer from NADH through the respiratory chain, using ubiquinone as an electron acceptor.</text>
</comment>
<evidence type="ECO:0000256" key="1">
    <source>
        <dbReference type="ARBA" id="ARBA00004225"/>
    </source>
</evidence>
<keyword evidence="9 16" id="KW-0249">Electron transport</keyword>
<proteinExistence type="inferred from homology"/>
<evidence type="ECO:0000256" key="13">
    <source>
        <dbReference type="ARBA" id="ARBA00023128"/>
    </source>
</evidence>
<keyword evidence="16" id="KW-0999">Mitochondrion inner membrane</keyword>
<dbReference type="GO" id="GO:0042773">
    <property type="term" value="P:ATP synthesis coupled electron transport"/>
    <property type="evidence" value="ECO:0007669"/>
    <property type="project" value="UniProtKB-UniRule"/>
</dbReference>
<evidence type="ECO:0000256" key="4">
    <source>
        <dbReference type="ARBA" id="ARBA00016612"/>
    </source>
</evidence>
<evidence type="ECO:0000256" key="15">
    <source>
        <dbReference type="ARBA" id="ARBA00049551"/>
    </source>
</evidence>
<evidence type="ECO:0000256" key="16">
    <source>
        <dbReference type="RuleBase" id="RU004419"/>
    </source>
</evidence>
<keyword evidence="5 16" id="KW-0813">Transport</keyword>
<dbReference type="Pfam" id="PF00420">
    <property type="entry name" value="Oxidored_q2"/>
    <property type="match status" value="1"/>
</dbReference>
<keyword evidence="10 16" id="KW-1133">Transmembrane helix</keyword>
<dbReference type="PANTHER" id="PTHR11434">
    <property type="entry name" value="NADH-UBIQUINONE OXIDOREDUCTASE SUBUNIT ND4L"/>
    <property type="match status" value="1"/>
</dbReference>
<sequence length="96" mass="11183">MLMNMYMVVFLMFLIGLYSFFIKSQHLLVMMLSIEFMNLFIFVLVYLLLWSSNEKYVLMYFLTICVCEAALGLSILVGLVRCAGNDYLQSAMFLKC</sequence>
<keyword evidence="13 16" id="KW-0496">Mitochondrion</keyword>
<evidence type="ECO:0000256" key="6">
    <source>
        <dbReference type="ARBA" id="ARBA00022660"/>
    </source>
</evidence>
<dbReference type="GO" id="GO:0005743">
    <property type="term" value="C:mitochondrial inner membrane"/>
    <property type="evidence" value="ECO:0007669"/>
    <property type="project" value="UniProtKB-SubCell"/>
</dbReference>
<dbReference type="PANTHER" id="PTHR11434:SF0">
    <property type="entry name" value="NADH-UBIQUINONE OXIDOREDUCTASE CHAIN 4L"/>
    <property type="match status" value="1"/>
</dbReference>
<comment type="subcellular location">
    <subcellularLocation>
        <location evidence="16">Mitochondrion inner membrane</location>
        <topology evidence="16">Multi-pass membrane protein</topology>
    </subcellularLocation>
    <subcellularLocation>
        <location evidence="1">Mitochondrion membrane</location>
        <topology evidence="1">Multi-pass membrane protein</topology>
    </subcellularLocation>
</comment>
<feature type="transmembrane region" description="Helical" evidence="16">
    <location>
        <begin position="6"/>
        <end position="22"/>
    </location>
</feature>
<dbReference type="InterPro" id="IPR001133">
    <property type="entry name" value="NADH_UbQ_OxRdtase_chain4L/K"/>
</dbReference>
<evidence type="ECO:0000256" key="14">
    <source>
        <dbReference type="ARBA" id="ARBA00023136"/>
    </source>
</evidence>
<dbReference type="GO" id="GO:0030964">
    <property type="term" value="C:NADH dehydrogenase complex"/>
    <property type="evidence" value="ECO:0007669"/>
    <property type="project" value="TreeGrafter"/>
</dbReference>
<evidence type="ECO:0000256" key="3">
    <source>
        <dbReference type="ARBA" id="ARBA00012944"/>
    </source>
</evidence>
<keyword evidence="8 16" id="KW-1278">Translocase</keyword>
<dbReference type="AlphaFoldDB" id="A0A8K1ZFQ6"/>
<keyword evidence="6 16" id="KW-0679">Respiratory chain</keyword>
<evidence type="ECO:0000256" key="10">
    <source>
        <dbReference type="ARBA" id="ARBA00022989"/>
    </source>
</evidence>
<dbReference type="InterPro" id="IPR039428">
    <property type="entry name" value="NUOK/Mnh_C1-like"/>
</dbReference>
<feature type="transmembrane region" description="Helical" evidence="16">
    <location>
        <begin position="57"/>
        <end position="80"/>
    </location>
</feature>
<organism evidence="17">
    <name type="scientific">Kaestneriella sp. KaspPE</name>
    <dbReference type="NCBI Taxonomy" id="2597008"/>
    <lineage>
        <taxon>Eukaryota</taxon>
        <taxon>Metazoa</taxon>
        <taxon>Ecdysozoa</taxon>
        <taxon>Arthropoda</taxon>
        <taxon>Hexapoda</taxon>
        <taxon>Insecta</taxon>
        <taxon>Pterygota</taxon>
        <taxon>Neoptera</taxon>
        <taxon>Paraneoptera</taxon>
        <taxon>Psocodea</taxon>
        <taxon>Psocomorpha</taxon>
        <taxon>Homilopsocidea</taxon>
        <taxon>Peripsocoidea</taxon>
        <taxon>Peripsocidae</taxon>
        <taxon>Kaestneriella</taxon>
    </lineage>
</organism>
<protein>
    <recommendedName>
        <fullName evidence="4 16">NADH-ubiquinone oxidoreductase chain 4L</fullName>
        <ecNumber evidence="3 16">7.1.1.2</ecNumber>
    </recommendedName>
</protein>
<dbReference type="Gene3D" id="1.10.287.3510">
    <property type="match status" value="1"/>
</dbReference>
<keyword evidence="7 16" id="KW-0812">Transmembrane</keyword>